<dbReference type="Pfam" id="PF00005">
    <property type="entry name" value="ABC_tran"/>
    <property type="match status" value="1"/>
</dbReference>
<dbReference type="SMART" id="SM00382">
    <property type="entry name" value="AAA"/>
    <property type="match status" value="1"/>
</dbReference>
<dbReference type="PANTHER" id="PTHR48041:SF139">
    <property type="entry name" value="PROTEIN SCARLET"/>
    <property type="match status" value="1"/>
</dbReference>
<dbReference type="GO" id="GO:0140359">
    <property type="term" value="F:ABC-type transporter activity"/>
    <property type="evidence" value="ECO:0007669"/>
    <property type="project" value="InterPro"/>
</dbReference>
<dbReference type="VEuPathDB" id="ToxoDB:BESB_014890"/>
<dbReference type="PROSITE" id="PS50893">
    <property type="entry name" value="ABC_TRANSPORTER_2"/>
    <property type="match status" value="1"/>
</dbReference>
<dbReference type="OrthoDB" id="330785at2759"/>
<feature type="compositionally biased region" description="Basic and acidic residues" evidence="8">
    <location>
        <begin position="127"/>
        <end position="136"/>
    </location>
</feature>
<dbReference type="AlphaFoldDB" id="A0A2A9MAB3"/>
<keyword evidence="12" id="KW-1185">Reference proteome</keyword>
<evidence type="ECO:0000256" key="6">
    <source>
        <dbReference type="ARBA" id="ARBA00022989"/>
    </source>
</evidence>
<feature type="region of interest" description="Disordered" evidence="8">
    <location>
        <begin position="1"/>
        <end position="52"/>
    </location>
</feature>
<evidence type="ECO:0000256" key="2">
    <source>
        <dbReference type="ARBA" id="ARBA00022448"/>
    </source>
</evidence>
<dbReference type="InterPro" id="IPR027417">
    <property type="entry name" value="P-loop_NTPase"/>
</dbReference>
<dbReference type="STRING" id="94643.A0A2A9MAB3"/>
<dbReference type="PANTHER" id="PTHR48041">
    <property type="entry name" value="ABC TRANSPORTER G FAMILY MEMBER 28"/>
    <property type="match status" value="1"/>
</dbReference>
<comment type="caution">
    <text evidence="11">The sequence shown here is derived from an EMBL/GenBank/DDBJ whole genome shotgun (WGS) entry which is preliminary data.</text>
</comment>
<dbReference type="EMBL" id="NWUJ01000010">
    <property type="protein sequence ID" value="PFH32876.1"/>
    <property type="molecule type" value="Genomic_DNA"/>
</dbReference>
<feature type="transmembrane region" description="Helical" evidence="9">
    <location>
        <begin position="669"/>
        <end position="690"/>
    </location>
</feature>
<keyword evidence="4" id="KW-0547">Nucleotide-binding</keyword>
<evidence type="ECO:0000259" key="10">
    <source>
        <dbReference type="PROSITE" id="PS50893"/>
    </source>
</evidence>
<feature type="transmembrane region" description="Helical" evidence="9">
    <location>
        <begin position="632"/>
        <end position="657"/>
    </location>
</feature>
<evidence type="ECO:0000256" key="8">
    <source>
        <dbReference type="SAM" id="MobiDB-lite"/>
    </source>
</evidence>
<dbReference type="InterPro" id="IPR050352">
    <property type="entry name" value="ABCG_transporters"/>
</dbReference>
<evidence type="ECO:0000256" key="9">
    <source>
        <dbReference type="SAM" id="Phobius"/>
    </source>
</evidence>
<dbReference type="Proteomes" id="UP000224006">
    <property type="component" value="Chromosome IX"/>
</dbReference>
<feature type="transmembrane region" description="Helical" evidence="9">
    <location>
        <begin position="590"/>
        <end position="612"/>
    </location>
</feature>
<dbReference type="KEGG" id="bbes:BESB_014890"/>
<keyword evidence="2" id="KW-0813">Transport</keyword>
<sequence length="822" mass="88075">MLDCGLSGLSPLREGRAPAEPLGAASLTAPQRRPRSLRCRPPDASPPRAEGCRGAAAAESAAACGLLAATAETAGRDGDGLAKLRRWCFRAGGREARVARQGAPCARRGSGGDRLLPVVPADAADEVSPRRPERRSSAGASADSAREGVTFSFRDVQCSVPHVGPDGKKQRKTILRPISGSIPPGSVVGIMGPSGSGKTTLLDVLANKKLPSAYTGDVFVDGKKRDDKSFKALSIYAPQENIFNGNEEVWEVLDFAASLKSGRSAEDRKKLVAATLSFLGLDRVAKQRVGNTVVRGISGGQKRRLMIGRALVTHASLAFCDEPTSGLSSTDAESLMIGIREVAKACQVSFLVVIHQPRVEVFEMFDAFILLASGRCLYNGTKAHMEAYFSQLGYPLPPYVNPAEFYMELTSSEETVEKLATAYASRRASLASKGLSTPRLSSQGEAAVSSPRGSAGGLGGVLLAPEDAEPNGARGGRGGKARTRVEPAQGDGNLKGAVEDVAAEPRRLTIASSFAGTHALVRALHQEPGFKHALPRFLGQFWILARRSFTLAWRDRNALLMMAGNALLVAILTAVLFSKVYQEKAIMYQLSSLVLLSLSLASIPAVNMTLYMEKKITYLYETSDGFYSAAPYLLAEMTTGFLLLFGATFLALAIVIPCCAFPASKFGPILLLFMLFLLVVDAVMQCGAAVCPTYMMANTFAGGWLALFSVVNGYNANPKSVPVWLTWLVYLSPFYYLLDGVAIILYWDNADIFGSPEKAAKFGYASCEELLEAYGFAGTASGSRLTPPQWLWSVDMLVLLLMTVAIKASACLYQAYFGRLRR</sequence>
<dbReference type="Gene3D" id="3.40.50.300">
    <property type="entry name" value="P-loop containing nucleotide triphosphate hydrolases"/>
    <property type="match status" value="1"/>
</dbReference>
<dbReference type="PROSITE" id="PS00211">
    <property type="entry name" value="ABC_TRANSPORTER_1"/>
    <property type="match status" value="1"/>
</dbReference>
<keyword evidence="6 9" id="KW-1133">Transmembrane helix</keyword>
<dbReference type="GO" id="GO:0005524">
    <property type="term" value="F:ATP binding"/>
    <property type="evidence" value="ECO:0007669"/>
    <property type="project" value="UniProtKB-KW"/>
</dbReference>
<keyword evidence="7 9" id="KW-0472">Membrane</keyword>
<dbReference type="InterPro" id="IPR003593">
    <property type="entry name" value="AAA+_ATPase"/>
</dbReference>
<dbReference type="Pfam" id="PF01061">
    <property type="entry name" value="ABC2_membrane"/>
    <property type="match status" value="1"/>
</dbReference>
<dbReference type="InterPro" id="IPR013525">
    <property type="entry name" value="ABC2_TM"/>
</dbReference>
<evidence type="ECO:0000256" key="3">
    <source>
        <dbReference type="ARBA" id="ARBA00022692"/>
    </source>
</evidence>
<evidence type="ECO:0000256" key="5">
    <source>
        <dbReference type="ARBA" id="ARBA00022840"/>
    </source>
</evidence>
<evidence type="ECO:0000313" key="11">
    <source>
        <dbReference type="EMBL" id="PFH32876.1"/>
    </source>
</evidence>
<evidence type="ECO:0000256" key="7">
    <source>
        <dbReference type="ARBA" id="ARBA00023136"/>
    </source>
</evidence>
<accession>A0A2A9MAB3</accession>
<feature type="transmembrane region" description="Helical" evidence="9">
    <location>
        <begin position="558"/>
        <end position="578"/>
    </location>
</feature>
<dbReference type="InterPro" id="IPR043926">
    <property type="entry name" value="ABCG_dom"/>
</dbReference>
<dbReference type="Pfam" id="PF19055">
    <property type="entry name" value="ABC2_membrane_7"/>
    <property type="match status" value="1"/>
</dbReference>
<name>A0A2A9MAB3_BESBE</name>
<keyword evidence="5 11" id="KW-0067">ATP-binding</keyword>
<feature type="compositionally biased region" description="Polar residues" evidence="8">
    <location>
        <begin position="434"/>
        <end position="444"/>
    </location>
</feature>
<reference evidence="11 12" key="1">
    <citation type="submission" date="2017-09" db="EMBL/GenBank/DDBJ databases">
        <title>Genome sequencing of Besnoitia besnoiti strain Bb-Ger1.</title>
        <authorList>
            <person name="Schares G."/>
            <person name="Venepally P."/>
            <person name="Lorenzi H.A."/>
        </authorList>
    </citation>
    <scope>NUCLEOTIDE SEQUENCE [LARGE SCALE GENOMIC DNA]</scope>
    <source>
        <strain evidence="11 12">Bb-Ger1</strain>
    </source>
</reference>
<feature type="domain" description="ABC transporter" evidence="10">
    <location>
        <begin position="151"/>
        <end position="398"/>
    </location>
</feature>
<dbReference type="GeneID" id="40306550"/>
<evidence type="ECO:0000256" key="1">
    <source>
        <dbReference type="ARBA" id="ARBA00004141"/>
    </source>
</evidence>
<feature type="transmembrane region" description="Helical" evidence="9">
    <location>
        <begin position="727"/>
        <end position="747"/>
    </location>
</feature>
<feature type="region of interest" description="Disordered" evidence="8">
    <location>
        <begin position="102"/>
        <end position="146"/>
    </location>
</feature>
<organism evidence="11 12">
    <name type="scientific">Besnoitia besnoiti</name>
    <name type="common">Apicomplexan protozoan</name>
    <dbReference type="NCBI Taxonomy" id="94643"/>
    <lineage>
        <taxon>Eukaryota</taxon>
        <taxon>Sar</taxon>
        <taxon>Alveolata</taxon>
        <taxon>Apicomplexa</taxon>
        <taxon>Conoidasida</taxon>
        <taxon>Coccidia</taxon>
        <taxon>Eucoccidiorida</taxon>
        <taxon>Eimeriorina</taxon>
        <taxon>Sarcocystidae</taxon>
        <taxon>Besnoitia</taxon>
    </lineage>
</organism>
<evidence type="ECO:0000313" key="12">
    <source>
        <dbReference type="Proteomes" id="UP000224006"/>
    </source>
</evidence>
<keyword evidence="3 9" id="KW-0812">Transmembrane</keyword>
<feature type="region of interest" description="Disordered" evidence="8">
    <location>
        <begin position="434"/>
        <end position="493"/>
    </location>
</feature>
<dbReference type="GO" id="GO:0016020">
    <property type="term" value="C:membrane"/>
    <property type="evidence" value="ECO:0007669"/>
    <property type="project" value="UniProtKB-SubCell"/>
</dbReference>
<gene>
    <name evidence="11" type="ORF">BESB_014890</name>
</gene>
<proteinExistence type="predicted"/>
<feature type="transmembrane region" description="Helical" evidence="9">
    <location>
        <begin position="790"/>
        <end position="813"/>
    </location>
</feature>
<dbReference type="RefSeq" id="XP_029216885.1">
    <property type="nucleotide sequence ID" value="XM_029360218.1"/>
</dbReference>
<evidence type="ECO:0000256" key="4">
    <source>
        <dbReference type="ARBA" id="ARBA00022741"/>
    </source>
</evidence>
<feature type="transmembrane region" description="Helical" evidence="9">
    <location>
        <begin position="696"/>
        <end position="715"/>
    </location>
</feature>
<comment type="subcellular location">
    <subcellularLocation>
        <location evidence="1">Membrane</location>
        <topology evidence="1">Multi-pass membrane protein</topology>
    </subcellularLocation>
</comment>
<dbReference type="InterPro" id="IPR017871">
    <property type="entry name" value="ABC_transporter-like_CS"/>
</dbReference>
<protein>
    <submittedName>
        <fullName evidence="11">ATP-binding cassette G family transporter ABCG87</fullName>
    </submittedName>
</protein>
<dbReference type="GO" id="GO:0016887">
    <property type="term" value="F:ATP hydrolysis activity"/>
    <property type="evidence" value="ECO:0007669"/>
    <property type="project" value="InterPro"/>
</dbReference>
<dbReference type="SUPFAM" id="SSF52540">
    <property type="entry name" value="P-loop containing nucleoside triphosphate hydrolases"/>
    <property type="match status" value="1"/>
</dbReference>
<dbReference type="InterPro" id="IPR003439">
    <property type="entry name" value="ABC_transporter-like_ATP-bd"/>
</dbReference>